<evidence type="ECO:0000256" key="1">
    <source>
        <dbReference type="SAM" id="MobiDB-lite"/>
    </source>
</evidence>
<dbReference type="OrthoDB" id="292013at2"/>
<dbReference type="Pfam" id="PF03372">
    <property type="entry name" value="Exo_endo_phos"/>
    <property type="match status" value="1"/>
</dbReference>
<evidence type="ECO:0000313" key="5">
    <source>
        <dbReference type="Proteomes" id="UP000287996"/>
    </source>
</evidence>
<dbReference type="SUPFAM" id="SSF56219">
    <property type="entry name" value="DNase I-like"/>
    <property type="match status" value="1"/>
</dbReference>
<comment type="caution">
    <text evidence="4">The sequence shown here is derived from an EMBL/GenBank/DDBJ whole genome shotgun (WGS) entry which is preliminary data.</text>
</comment>
<accession>A0A432ZQS4</accession>
<keyword evidence="5" id="KW-1185">Reference proteome</keyword>
<sequence>MFPNPICKLFAFSCLIGALIMTTTSTAADQQTLRIATFNVSMDASNYLPEDQWASNGDHALLDALNAHHPQIKGIAEILQRVRPDIVLLNEFDYYPDHKAVDIFREQFLQTPQNGEPAIDYPYAYTATVNTGKPSPFDLNHDGKAAGKGDDAWGFGWYPGQYGMVILSRYPILTEQVRTFQNFLWQDMPNHHRVIDPVTDQPWYSDEIMAQFPLSSKSHWDVPVKVGNKVIHLLAAHPTPPVFDGKENRNGIRNFDEIRLWADYLSPNKADYIYDDAGNKGGLAASASFVLVGDMNAGPGEGANLPGAIEQLLEHPRVQDPQPQSAAAAAHTPNNPDAKFHTAAWRKRADYVLPSKDLKVKDTGIFWPAQGEPGYNLMKTRDASSDHRLVWLDIQL</sequence>
<keyword evidence="4" id="KW-0269">Exonuclease</keyword>
<protein>
    <submittedName>
        <fullName evidence="4">Endonuclease/exonuclease/phosphatase family protein</fullName>
    </submittedName>
</protein>
<feature type="region of interest" description="Disordered" evidence="1">
    <location>
        <begin position="318"/>
        <end position="338"/>
    </location>
</feature>
<keyword evidence="4" id="KW-0378">Hydrolase</keyword>
<evidence type="ECO:0000259" key="3">
    <source>
        <dbReference type="Pfam" id="PF03372"/>
    </source>
</evidence>
<keyword evidence="4" id="KW-0255">Endonuclease</keyword>
<dbReference type="GO" id="GO:0004527">
    <property type="term" value="F:exonuclease activity"/>
    <property type="evidence" value="ECO:0007669"/>
    <property type="project" value="UniProtKB-KW"/>
</dbReference>
<feature type="signal peptide" evidence="2">
    <location>
        <begin position="1"/>
        <end position="27"/>
    </location>
</feature>
<proteinExistence type="predicted"/>
<evidence type="ECO:0000313" key="4">
    <source>
        <dbReference type="EMBL" id="RUO80285.1"/>
    </source>
</evidence>
<dbReference type="EMBL" id="PIQH01000005">
    <property type="protein sequence ID" value="RUO80285.1"/>
    <property type="molecule type" value="Genomic_DNA"/>
</dbReference>
<dbReference type="Gene3D" id="3.60.10.10">
    <property type="entry name" value="Endonuclease/exonuclease/phosphatase"/>
    <property type="match status" value="1"/>
</dbReference>
<keyword evidence="4" id="KW-0540">Nuclease</keyword>
<name>A0A432ZQS4_9GAMM</name>
<gene>
    <name evidence="4" type="ORF">CWI84_06550</name>
</gene>
<reference evidence="4 5" key="1">
    <citation type="journal article" date="2011" name="Front. Microbiol.">
        <title>Genomic signatures of strain selection and enhancement in Bacillus atrophaeus var. globigii, a historical biowarfare simulant.</title>
        <authorList>
            <person name="Gibbons H.S."/>
            <person name="Broomall S.M."/>
            <person name="McNew L.A."/>
            <person name="Daligault H."/>
            <person name="Chapman C."/>
            <person name="Bruce D."/>
            <person name="Karavis M."/>
            <person name="Krepps M."/>
            <person name="McGregor P.A."/>
            <person name="Hong C."/>
            <person name="Park K.H."/>
            <person name="Akmal A."/>
            <person name="Feldman A."/>
            <person name="Lin J.S."/>
            <person name="Chang W.E."/>
            <person name="Higgs B.W."/>
            <person name="Demirev P."/>
            <person name="Lindquist J."/>
            <person name="Liem A."/>
            <person name="Fochler E."/>
            <person name="Read T.D."/>
            <person name="Tapia R."/>
            <person name="Johnson S."/>
            <person name="Bishop-Lilly K.A."/>
            <person name="Detter C."/>
            <person name="Han C."/>
            <person name="Sozhamannan S."/>
            <person name="Rosenzweig C.N."/>
            <person name="Skowronski E.W."/>
        </authorList>
    </citation>
    <scope>NUCLEOTIDE SEQUENCE [LARGE SCALE GENOMIC DNA]</scope>
    <source>
        <strain evidence="4 5">CC-PW-9</strain>
    </source>
</reference>
<evidence type="ECO:0000256" key="2">
    <source>
        <dbReference type="SAM" id="SignalP"/>
    </source>
</evidence>
<dbReference type="Proteomes" id="UP000287996">
    <property type="component" value="Unassembled WGS sequence"/>
</dbReference>
<organism evidence="4 5">
    <name type="scientific">Idiomarina tyrosinivorans</name>
    <dbReference type="NCBI Taxonomy" id="1445662"/>
    <lineage>
        <taxon>Bacteria</taxon>
        <taxon>Pseudomonadati</taxon>
        <taxon>Pseudomonadota</taxon>
        <taxon>Gammaproteobacteria</taxon>
        <taxon>Alteromonadales</taxon>
        <taxon>Idiomarinaceae</taxon>
        <taxon>Idiomarina</taxon>
    </lineage>
</organism>
<feature type="domain" description="Endonuclease/exonuclease/phosphatase" evidence="3">
    <location>
        <begin position="36"/>
        <end position="387"/>
    </location>
</feature>
<dbReference type="GO" id="GO:0004519">
    <property type="term" value="F:endonuclease activity"/>
    <property type="evidence" value="ECO:0007669"/>
    <property type="project" value="UniProtKB-KW"/>
</dbReference>
<dbReference type="InterPro" id="IPR005135">
    <property type="entry name" value="Endo/exonuclease/phosphatase"/>
</dbReference>
<keyword evidence="2" id="KW-0732">Signal</keyword>
<feature type="chain" id="PRO_5019404313" evidence="2">
    <location>
        <begin position="28"/>
        <end position="396"/>
    </location>
</feature>
<dbReference type="InterPro" id="IPR036691">
    <property type="entry name" value="Endo/exonu/phosph_ase_sf"/>
</dbReference>
<dbReference type="AlphaFoldDB" id="A0A432ZQS4"/>